<sequence precursor="true">MGTPARHSRRRSKWKRLRMTVSIKDVARAAGVAPSTVSRALGKGPVSAEVRTLVEAAVAATGYRPNLSARRLRSQAPTTVGLVLADIRNPFFTRLSFGVEDAAYRAGLRVFLCNTDEDPAREAMHLEMMAGERVSGLILAPTRQLQPEALKRLRMPVVLVDRDPEGAGCDAVTLDNEGAMRALVDHVVAGGRRRISGLFGANSFTGEARAAGFARAMARHGLPALVHHAPPNAAAGYAALADWLGHEQPEAVIVSNGLFLEAAVRFCHDRGLSIPRDLALAGVDDDPWTGIVNPGLTVLRQPAEAMGREALSLLLARLDAPERPRRKLVLDSELVPRASTADRRGGA</sequence>
<dbReference type="Pfam" id="PF00356">
    <property type="entry name" value="LacI"/>
    <property type="match status" value="1"/>
</dbReference>
<dbReference type="GO" id="GO:0003700">
    <property type="term" value="F:DNA-binding transcription factor activity"/>
    <property type="evidence" value="ECO:0007669"/>
    <property type="project" value="TreeGrafter"/>
</dbReference>
<keyword evidence="1" id="KW-0805">Transcription regulation</keyword>
<dbReference type="AlphaFoldDB" id="A4WQ51"/>
<evidence type="ECO:0000256" key="3">
    <source>
        <dbReference type="ARBA" id="ARBA00023163"/>
    </source>
</evidence>
<dbReference type="Gene3D" id="1.10.260.40">
    <property type="entry name" value="lambda repressor-like DNA-binding domains"/>
    <property type="match status" value="1"/>
</dbReference>
<dbReference type="PANTHER" id="PTHR30146:SF145">
    <property type="entry name" value="RIBOSE OPERON REPRESSOR"/>
    <property type="match status" value="1"/>
</dbReference>
<dbReference type="eggNOG" id="COG1609">
    <property type="taxonomic scope" value="Bacteria"/>
</dbReference>
<gene>
    <name evidence="5" type="ordered locus">Rsph17025_0609</name>
</gene>
<protein>
    <submittedName>
        <fullName evidence="5">Transcriptional regulator, LacI family</fullName>
    </submittedName>
</protein>
<accession>A4WQ51</accession>
<dbReference type="Gene3D" id="3.40.50.2300">
    <property type="match status" value="2"/>
</dbReference>
<feature type="domain" description="HTH lacI-type" evidence="4">
    <location>
        <begin position="21"/>
        <end position="74"/>
    </location>
</feature>
<proteinExistence type="predicted"/>
<evidence type="ECO:0000313" key="5">
    <source>
        <dbReference type="EMBL" id="ABP69515.1"/>
    </source>
</evidence>
<organism evidence="5">
    <name type="scientific">Cereibacter sphaeroides (strain ATCC 17025 / ATH 2.4.3)</name>
    <name type="common">Rhodobacter sphaeroides</name>
    <dbReference type="NCBI Taxonomy" id="349102"/>
    <lineage>
        <taxon>Bacteria</taxon>
        <taxon>Pseudomonadati</taxon>
        <taxon>Pseudomonadota</taxon>
        <taxon>Alphaproteobacteria</taxon>
        <taxon>Rhodobacterales</taxon>
        <taxon>Paracoccaceae</taxon>
        <taxon>Cereibacter</taxon>
    </lineage>
</organism>
<dbReference type="STRING" id="349102.Rsph17025_0609"/>
<dbReference type="HOGENOM" id="CLU_037628_6_1_5"/>
<keyword evidence="3" id="KW-0804">Transcription</keyword>
<dbReference type="CDD" id="cd01392">
    <property type="entry name" value="HTH_LacI"/>
    <property type="match status" value="1"/>
</dbReference>
<dbReference type="PROSITE" id="PS50932">
    <property type="entry name" value="HTH_LACI_2"/>
    <property type="match status" value="1"/>
</dbReference>
<evidence type="ECO:0000256" key="2">
    <source>
        <dbReference type="ARBA" id="ARBA00023125"/>
    </source>
</evidence>
<dbReference type="InterPro" id="IPR000843">
    <property type="entry name" value="HTH_LacI"/>
</dbReference>
<dbReference type="GO" id="GO:0000976">
    <property type="term" value="F:transcription cis-regulatory region binding"/>
    <property type="evidence" value="ECO:0007669"/>
    <property type="project" value="TreeGrafter"/>
</dbReference>
<dbReference type="InterPro" id="IPR046335">
    <property type="entry name" value="LacI/GalR-like_sensor"/>
</dbReference>
<name>A4WQ51_CERS5</name>
<dbReference type="SUPFAM" id="SSF47413">
    <property type="entry name" value="lambda repressor-like DNA-binding domains"/>
    <property type="match status" value="1"/>
</dbReference>
<dbReference type="EMBL" id="CP000661">
    <property type="protein sequence ID" value="ABP69515.1"/>
    <property type="molecule type" value="Genomic_DNA"/>
</dbReference>
<dbReference type="InterPro" id="IPR010982">
    <property type="entry name" value="Lambda_DNA-bd_dom_sf"/>
</dbReference>
<evidence type="ECO:0000256" key="1">
    <source>
        <dbReference type="ARBA" id="ARBA00023015"/>
    </source>
</evidence>
<evidence type="ECO:0000259" key="4">
    <source>
        <dbReference type="PROSITE" id="PS50932"/>
    </source>
</evidence>
<reference evidence="5" key="1">
    <citation type="submission" date="2007-04" db="EMBL/GenBank/DDBJ databases">
        <title>Complete sequence of chromosome of Rhodobacter sphaeroides ATCC 17025.</title>
        <authorList>
            <consortium name="US DOE Joint Genome Institute"/>
            <person name="Copeland A."/>
            <person name="Lucas S."/>
            <person name="Lapidus A."/>
            <person name="Barry K."/>
            <person name="Detter J.C."/>
            <person name="Glavina del Rio T."/>
            <person name="Hammon N."/>
            <person name="Israni S."/>
            <person name="Dalin E."/>
            <person name="Tice H."/>
            <person name="Pitluck S."/>
            <person name="Chertkov O."/>
            <person name="Brettin T."/>
            <person name="Bruce D."/>
            <person name="Han C."/>
            <person name="Schmutz J."/>
            <person name="Larimer F."/>
            <person name="Land M."/>
            <person name="Hauser L."/>
            <person name="Kyrpides N."/>
            <person name="Kim E."/>
            <person name="Richardson P."/>
            <person name="Mackenzie C."/>
            <person name="Choudhary M."/>
            <person name="Donohue T.J."/>
            <person name="Kaplan S."/>
        </authorList>
    </citation>
    <scope>NUCLEOTIDE SEQUENCE [LARGE SCALE GENOMIC DNA]</scope>
    <source>
        <strain evidence="5">ATCC 17025</strain>
    </source>
</reference>
<dbReference type="KEGG" id="rsq:Rsph17025_0609"/>
<keyword evidence="2" id="KW-0238">DNA-binding</keyword>
<dbReference type="InterPro" id="IPR028082">
    <property type="entry name" value="Peripla_BP_I"/>
</dbReference>
<dbReference type="Pfam" id="PF13377">
    <property type="entry name" value="Peripla_BP_3"/>
    <property type="match status" value="1"/>
</dbReference>
<dbReference type="SUPFAM" id="SSF53822">
    <property type="entry name" value="Periplasmic binding protein-like I"/>
    <property type="match status" value="1"/>
</dbReference>
<dbReference type="PANTHER" id="PTHR30146">
    <property type="entry name" value="LACI-RELATED TRANSCRIPTIONAL REPRESSOR"/>
    <property type="match status" value="1"/>
</dbReference>
<dbReference type="SMART" id="SM00354">
    <property type="entry name" value="HTH_LACI"/>
    <property type="match status" value="1"/>
</dbReference>